<evidence type="ECO:0000256" key="4">
    <source>
        <dbReference type="ARBA" id="ARBA00022692"/>
    </source>
</evidence>
<keyword evidence="5" id="KW-0547">Nucleotide-binding</keyword>
<keyword evidence="3" id="KW-1003">Cell membrane</keyword>
<evidence type="ECO:0000256" key="3">
    <source>
        <dbReference type="ARBA" id="ARBA00022475"/>
    </source>
</evidence>
<dbReference type="SMART" id="SM00831">
    <property type="entry name" value="Cation_ATPase_N"/>
    <property type="match status" value="1"/>
</dbReference>
<feature type="transmembrane region" description="Helical" evidence="10">
    <location>
        <begin position="901"/>
        <end position="922"/>
    </location>
</feature>
<feature type="transmembrane region" description="Helical" evidence="10">
    <location>
        <begin position="729"/>
        <end position="754"/>
    </location>
</feature>
<evidence type="ECO:0000256" key="9">
    <source>
        <dbReference type="ARBA" id="ARBA00023136"/>
    </source>
</evidence>
<dbReference type="EMBL" id="LGSZ01000029">
    <property type="protein sequence ID" value="KPH81403.1"/>
    <property type="molecule type" value="Genomic_DNA"/>
</dbReference>
<organism evidence="12 13">
    <name type="scientific">Bosea vaviloviae</name>
    <dbReference type="NCBI Taxonomy" id="1526658"/>
    <lineage>
        <taxon>Bacteria</taxon>
        <taxon>Pseudomonadati</taxon>
        <taxon>Pseudomonadota</taxon>
        <taxon>Alphaproteobacteria</taxon>
        <taxon>Hyphomicrobiales</taxon>
        <taxon>Boseaceae</taxon>
        <taxon>Bosea</taxon>
    </lineage>
</organism>
<dbReference type="Gene3D" id="1.20.1110.10">
    <property type="entry name" value="Calcium-transporting ATPase, transmembrane domain"/>
    <property type="match status" value="1"/>
</dbReference>
<dbReference type="SFLD" id="SFLDS00003">
    <property type="entry name" value="Haloacid_Dehalogenase"/>
    <property type="match status" value="1"/>
</dbReference>
<dbReference type="PROSITE" id="PS00154">
    <property type="entry name" value="ATPASE_E1_E2"/>
    <property type="match status" value="1"/>
</dbReference>
<dbReference type="NCBIfam" id="TIGR01494">
    <property type="entry name" value="ATPase_P-type"/>
    <property type="match status" value="2"/>
</dbReference>
<name>A0A0N1F698_9HYPH</name>
<dbReference type="Pfam" id="PF13246">
    <property type="entry name" value="Cation_ATPase"/>
    <property type="match status" value="1"/>
</dbReference>
<dbReference type="InterPro" id="IPR050510">
    <property type="entry name" value="Cation_transp_ATPase_P-type"/>
</dbReference>
<dbReference type="InterPro" id="IPR036412">
    <property type="entry name" value="HAD-like_sf"/>
</dbReference>
<evidence type="ECO:0000256" key="1">
    <source>
        <dbReference type="ARBA" id="ARBA00004651"/>
    </source>
</evidence>
<dbReference type="InterPro" id="IPR001757">
    <property type="entry name" value="P_typ_ATPase"/>
</dbReference>
<evidence type="ECO:0000256" key="5">
    <source>
        <dbReference type="ARBA" id="ARBA00022741"/>
    </source>
</evidence>
<gene>
    <name evidence="12" type="ORF">AE618_08715</name>
</gene>
<feature type="transmembrane region" description="Helical" evidence="10">
    <location>
        <begin position="836"/>
        <end position="855"/>
    </location>
</feature>
<reference evidence="12 13" key="1">
    <citation type="submission" date="2015-07" db="EMBL/GenBank/DDBJ databases">
        <title>Whole genome sequencing of Bosea vaviloviae isolated from cave pool.</title>
        <authorList>
            <person name="Tan N.E.H."/>
            <person name="Lee Y.P."/>
            <person name="Gan H.M."/>
            <person name="Barton H."/>
            <person name="Savka M.A."/>
        </authorList>
    </citation>
    <scope>NUCLEOTIDE SEQUENCE [LARGE SCALE GENOMIC DNA]</scope>
    <source>
        <strain evidence="12 13">SD260</strain>
    </source>
</reference>
<dbReference type="Gene3D" id="3.40.1110.10">
    <property type="entry name" value="Calcium-transporting ATPase, cytoplasmic domain N"/>
    <property type="match status" value="1"/>
</dbReference>
<dbReference type="OrthoDB" id="391538at2"/>
<dbReference type="InterPro" id="IPR008250">
    <property type="entry name" value="ATPase_P-typ_transduc_dom_A_sf"/>
</dbReference>
<keyword evidence="6" id="KW-0067">ATP-binding</keyword>
<dbReference type="InterPro" id="IPR006068">
    <property type="entry name" value="ATPase_P-typ_cation-transptr_C"/>
</dbReference>
<comment type="caution">
    <text evidence="12">The sequence shown here is derived from an EMBL/GenBank/DDBJ whole genome shotgun (WGS) entry which is preliminary data.</text>
</comment>
<feature type="transmembrane region" description="Helical" evidence="10">
    <location>
        <begin position="69"/>
        <end position="87"/>
    </location>
</feature>
<keyword evidence="9 10" id="KW-0472">Membrane</keyword>
<dbReference type="GO" id="GO:0005886">
    <property type="term" value="C:plasma membrane"/>
    <property type="evidence" value="ECO:0007669"/>
    <property type="project" value="UniProtKB-SubCell"/>
</dbReference>
<keyword evidence="13" id="KW-1185">Reference proteome</keyword>
<dbReference type="InterPro" id="IPR004014">
    <property type="entry name" value="ATPase_P-typ_cation-transptr_N"/>
</dbReference>
<evidence type="ECO:0000313" key="12">
    <source>
        <dbReference type="EMBL" id="KPH81403.1"/>
    </source>
</evidence>
<proteinExistence type="inferred from homology"/>
<feature type="transmembrane region" description="Helical" evidence="10">
    <location>
        <begin position="760"/>
        <end position="781"/>
    </location>
</feature>
<dbReference type="InterPro" id="IPR044492">
    <property type="entry name" value="P_typ_ATPase_HD_dom"/>
</dbReference>
<comment type="subcellular location">
    <subcellularLocation>
        <location evidence="1">Cell membrane</location>
        <topology evidence="1">Multi-pass membrane protein</topology>
    </subcellularLocation>
</comment>
<dbReference type="SUPFAM" id="SSF81665">
    <property type="entry name" value="Calcium ATPase, transmembrane domain M"/>
    <property type="match status" value="1"/>
</dbReference>
<evidence type="ECO:0000313" key="13">
    <source>
        <dbReference type="Proteomes" id="UP000037822"/>
    </source>
</evidence>
<dbReference type="SUPFAM" id="SSF81660">
    <property type="entry name" value="Metal cation-transporting ATPase, ATP-binding domain N"/>
    <property type="match status" value="1"/>
</dbReference>
<dbReference type="Gene3D" id="3.40.50.1000">
    <property type="entry name" value="HAD superfamily/HAD-like"/>
    <property type="match status" value="1"/>
</dbReference>
<dbReference type="PRINTS" id="PR00120">
    <property type="entry name" value="HATPASE"/>
</dbReference>
<dbReference type="GO" id="GO:0015662">
    <property type="term" value="F:P-type ion transporter activity"/>
    <property type="evidence" value="ECO:0007669"/>
    <property type="project" value="UniProtKB-ARBA"/>
</dbReference>
<feature type="domain" description="Cation-transporting P-type ATPase N-terminal" evidence="11">
    <location>
        <begin position="12"/>
        <end position="86"/>
    </location>
</feature>
<dbReference type="Proteomes" id="UP000037822">
    <property type="component" value="Unassembled WGS sequence"/>
</dbReference>
<dbReference type="GO" id="GO:0016887">
    <property type="term" value="F:ATP hydrolysis activity"/>
    <property type="evidence" value="ECO:0007669"/>
    <property type="project" value="InterPro"/>
</dbReference>
<feature type="transmembrane region" description="Helical" evidence="10">
    <location>
        <begin position="93"/>
        <end position="113"/>
    </location>
</feature>
<dbReference type="PRINTS" id="PR00119">
    <property type="entry name" value="CATATPASE"/>
</dbReference>
<dbReference type="PANTHER" id="PTHR43294">
    <property type="entry name" value="SODIUM/POTASSIUM-TRANSPORTING ATPASE SUBUNIT ALPHA"/>
    <property type="match status" value="1"/>
</dbReference>
<evidence type="ECO:0000256" key="10">
    <source>
        <dbReference type="SAM" id="Phobius"/>
    </source>
</evidence>
<dbReference type="SFLD" id="SFLDF00027">
    <property type="entry name" value="p-type_atpase"/>
    <property type="match status" value="1"/>
</dbReference>
<dbReference type="PATRIC" id="fig|1526658.3.peg.2767"/>
<feature type="transmembrane region" description="Helical" evidence="10">
    <location>
        <begin position="260"/>
        <end position="279"/>
    </location>
</feature>
<accession>A0A0N1F698</accession>
<dbReference type="Pfam" id="PF00690">
    <property type="entry name" value="Cation_ATPase_N"/>
    <property type="match status" value="1"/>
</dbReference>
<keyword evidence="8 10" id="KW-1133">Transmembrane helix</keyword>
<dbReference type="GO" id="GO:0005524">
    <property type="term" value="F:ATP binding"/>
    <property type="evidence" value="ECO:0007669"/>
    <property type="project" value="UniProtKB-KW"/>
</dbReference>
<dbReference type="InterPro" id="IPR018303">
    <property type="entry name" value="ATPase_P-typ_P_site"/>
</dbReference>
<dbReference type="SFLD" id="SFLDG00002">
    <property type="entry name" value="C1.7:_P-type_atpase_like"/>
    <property type="match status" value="1"/>
</dbReference>
<keyword evidence="4 10" id="KW-0812">Transmembrane</keyword>
<dbReference type="SUPFAM" id="SSF56784">
    <property type="entry name" value="HAD-like"/>
    <property type="match status" value="1"/>
</dbReference>
<dbReference type="InterPro" id="IPR059000">
    <property type="entry name" value="ATPase_P-type_domA"/>
</dbReference>
<dbReference type="Pfam" id="PF00122">
    <property type="entry name" value="E1-E2_ATPase"/>
    <property type="match status" value="1"/>
</dbReference>
<evidence type="ECO:0000256" key="2">
    <source>
        <dbReference type="ARBA" id="ARBA00005675"/>
    </source>
</evidence>
<dbReference type="SUPFAM" id="SSF81653">
    <property type="entry name" value="Calcium ATPase, transduction domain A"/>
    <property type="match status" value="1"/>
</dbReference>
<feature type="transmembrane region" description="Helical" evidence="10">
    <location>
        <begin position="875"/>
        <end position="895"/>
    </location>
</feature>
<evidence type="ECO:0000256" key="8">
    <source>
        <dbReference type="ARBA" id="ARBA00022989"/>
    </source>
</evidence>
<dbReference type="Gene3D" id="2.70.150.10">
    <property type="entry name" value="Calcium-transporting ATPase, cytoplasmic transduction domain A"/>
    <property type="match status" value="1"/>
</dbReference>
<dbReference type="InterPro" id="IPR023298">
    <property type="entry name" value="ATPase_P-typ_TM_dom_sf"/>
</dbReference>
<dbReference type="Pfam" id="PF00689">
    <property type="entry name" value="Cation_ATPase_C"/>
    <property type="match status" value="1"/>
</dbReference>
<feature type="transmembrane region" description="Helical" evidence="10">
    <location>
        <begin position="291"/>
        <end position="315"/>
    </location>
</feature>
<evidence type="ECO:0000256" key="7">
    <source>
        <dbReference type="ARBA" id="ARBA00022967"/>
    </source>
</evidence>
<sequence>MLVTAPNSKSDEPYRQSCADVLSAAAADPSIGLDQAEAKRRLTEYGPNELDAPPPRPEWLKLLAQFTDILVLLLLAAATISAAVWWREGKTEVPYEALAIFAIVVLNGLLGYVQEARAERAAAALRQLSAMRSDVVRDGAQTSIASADLVPGDIILVAEGDTIPADARLIQSAALQTMEAALTGESLPVSKGIDAISGRAEIGDQRNMLFSGTTAIYGHGRAVVTATGMRTVMGRISGMLEKAPDEATPLQKELGRVGKVLAITVVLIAAAVIGTILLLSEVRGLSRTVDVMLLGVALAVAAVPEGLPAVVTAVLSLGMQRMARNSAVIRRLSAVETLGSATVIASDKTGTLTKNEMTVRRIITASGCANLSGTGYAPNGQVEFREAGRSNGLLQLEIVRALTAAERANNALLSERAEGWVVHGDPTEVALIVAARKAGLLTEALNARFGRVGEVPFSSERKLMSTIHSDAERPERLVLVTKGAPDVLLDHCTHELVGSDALPLTDARRVEIMASNEALAEEALRTLGVAFRSLPAKLPEASQFEEAIERELVFIGLIGMIDPPRLEAREAVGRAQVAGIRCLMITGDHPKTASVIARELGISVDDQVVTGAQIQAMTDDELDDAVREVAVYARVNPEHKLRIVLALQRTGETVAMTGDGVNDAPALKAADIGIAMGITGTNVSKEAADMVLADDNFATIVAAVEEGRAIFANIRKFLRYLLSSNIGEVMTMFFGIILAGTIGLSGAGIGGLALPLLATQLLWINFVTDGAPALAIGVDPADDDVMSRPPRLRDEGVLTGRMWAGVVFVGAVMATGTLLVLDGALPGGLIEGSGTIAYGQTMAFTTLVMFQLFNVFNARSDELSALRRPFRNRSLCFAVALSLVMHAAVIYTPFLQKAFSTVFLSISDWLLCIAVASSVLWLREIEKAVMRRLAPGGADVGPRDLDPDQVETS</sequence>
<dbReference type="InterPro" id="IPR023299">
    <property type="entry name" value="ATPase_P-typ_cyto_dom_N"/>
</dbReference>
<protein>
    <submittedName>
        <fullName evidence="12">Haloacid dehalogenase</fullName>
    </submittedName>
</protein>
<dbReference type="RefSeq" id="WP_054208670.1">
    <property type="nucleotide sequence ID" value="NZ_LGSZ01000029.1"/>
</dbReference>
<dbReference type="PANTHER" id="PTHR43294:SF21">
    <property type="entry name" value="CATION TRANSPORTING ATPASE"/>
    <property type="match status" value="1"/>
</dbReference>
<evidence type="ECO:0000256" key="6">
    <source>
        <dbReference type="ARBA" id="ARBA00022840"/>
    </source>
</evidence>
<keyword evidence="7" id="KW-1278">Translocase</keyword>
<comment type="similarity">
    <text evidence="2">Belongs to the cation transport ATPase (P-type) (TC 3.A.3) family. Type IIA subfamily.</text>
</comment>
<dbReference type="InterPro" id="IPR023214">
    <property type="entry name" value="HAD_sf"/>
</dbReference>
<dbReference type="FunFam" id="3.40.50.1000:FF:000028">
    <property type="entry name" value="Calcium-transporting P-type ATPase, putative"/>
    <property type="match status" value="1"/>
</dbReference>
<dbReference type="AlphaFoldDB" id="A0A0N1F698"/>
<evidence type="ECO:0000259" key="11">
    <source>
        <dbReference type="SMART" id="SM00831"/>
    </source>
</evidence>
<feature type="transmembrane region" description="Helical" evidence="10">
    <location>
        <begin position="802"/>
        <end position="821"/>
    </location>
</feature>